<dbReference type="InterPro" id="IPR007785">
    <property type="entry name" value="Anamorsin"/>
</dbReference>
<accession>A0A7S0VEI6</accession>
<reference evidence="11" key="1">
    <citation type="submission" date="2021-01" db="EMBL/GenBank/DDBJ databases">
        <authorList>
            <person name="Corre E."/>
            <person name="Pelletier E."/>
            <person name="Niang G."/>
            <person name="Scheremetjew M."/>
            <person name="Finn R."/>
            <person name="Kale V."/>
            <person name="Holt S."/>
            <person name="Cochrane G."/>
            <person name="Meng A."/>
            <person name="Brown T."/>
            <person name="Cohen L."/>
        </authorList>
    </citation>
    <scope>NUCLEOTIDE SEQUENCE</scope>
    <source>
        <strain evidence="11">SAG 63-3</strain>
    </source>
</reference>
<dbReference type="AlphaFoldDB" id="A0A7S0VEI6"/>
<feature type="short sequence motif" description="Cx2C motif 1" evidence="9">
    <location>
        <begin position="211"/>
        <end position="214"/>
    </location>
</feature>
<proteinExistence type="inferred from homology"/>
<evidence type="ECO:0000313" key="11">
    <source>
        <dbReference type="EMBL" id="CAD8784701.1"/>
    </source>
</evidence>
<comment type="domain">
    <text evidence="9">The C-terminal domain binds 2 Fe-S clusters but is otherwise mostly in an intrinsically disordered conformation.</text>
</comment>
<comment type="function">
    <text evidence="9">Component of the cytosolic iron-sulfur (Fe-S) protein assembly (CIA) machinery. Required for the maturation of extramitochondrial Fe-S proteins. Part of an electron transfer chain functioning in an early step of cytosolic Fe-S biogenesis, facilitating the de novo assembly of a [4Fe-4S] cluster on the cytosolic Fe-S scaffold complex. Electrons are transferred from NADPH via a FAD- and FMN-containing diflavin oxidoreductase. Together with the diflavin oxidoreductase, also required for the assembly of the diferric tyrosyl radical cofactor of ribonucleotide reductase (RNR), probably by providing electrons for reduction during radical cofactor maturation in the catalytic small subunit.</text>
</comment>
<feature type="binding site" evidence="9">
    <location>
        <position position="183"/>
    </location>
    <ligand>
        <name>[2Fe-2S] cluster</name>
        <dbReference type="ChEBI" id="CHEBI:190135"/>
    </ligand>
</feature>
<comment type="subunit">
    <text evidence="9">Monomer.</text>
</comment>
<feature type="short sequence motif" description="Cx2C motif 2" evidence="9">
    <location>
        <begin position="222"/>
        <end position="225"/>
    </location>
</feature>
<keyword evidence="9" id="KW-0001">2Fe-2S</keyword>
<dbReference type="GO" id="GO:0046872">
    <property type="term" value="F:metal ion binding"/>
    <property type="evidence" value="ECO:0007669"/>
    <property type="project" value="UniProtKB-KW"/>
</dbReference>
<dbReference type="GO" id="GO:0005758">
    <property type="term" value="C:mitochondrial intermembrane space"/>
    <property type="evidence" value="ECO:0007669"/>
    <property type="project" value="UniProtKB-SubCell"/>
</dbReference>
<sequence>MAAVVVSLASLDGAAVQFFLENESLTLSQVYFVNNFSDIDVLKNYKSALISVDFNESSKACEIIKRISLGAKVYVVDAKAPASKAAEIASEVMLNGLILPSKVDSFDGAMVVATTPTWTVGTKDAIKLTKPQNDTSKWLLPESGENEEYIDEDELLGQAPAPAPTNPDDCEVGRAGKKACKNCTCGRAEEEAAGKPVVLTQEMLDNPQSGCGSCGLGDAFRCASCPYRGLPAFEMGKKIQLSASTLDADI</sequence>
<feature type="binding site" evidence="9">
    <location>
        <position position="222"/>
    </location>
    <ligand>
        <name>[4Fe-4S] cluster</name>
        <dbReference type="ChEBI" id="CHEBI:49883"/>
    </ligand>
</feature>
<comment type="cofactor">
    <cofactor evidence="1 9">
        <name>[4Fe-4S] cluster</name>
        <dbReference type="ChEBI" id="CHEBI:49883"/>
    </cofactor>
</comment>
<evidence type="ECO:0000256" key="7">
    <source>
        <dbReference type="ARBA" id="ARBA00023014"/>
    </source>
</evidence>
<protein>
    <recommendedName>
        <fullName evidence="9">Anamorsin homolog</fullName>
    </recommendedName>
    <alternativeName>
        <fullName evidence="9">Fe-S cluster assembly protein DRE2 homolog</fullName>
    </alternativeName>
</protein>
<evidence type="ECO:0000259" key="10">
    <source>
        <dbReference type="Pfam" id="PF05093"/>
    </source>
</evidence>
<feature type="binding site" evidence="9">
    <location>
        <position position="225"/>
    </location>
    <ligand>
        <name>[4Fe-4S] cluster</name>
        <dbReference type="ChEBI" id="CHEBI:49883"/>
    </ligand>
</feature>
<dbReference type="Pfam" id="PF05093">
    <property type="entry name" value="CIAPIN1"/>
    <property type="match status" value="1"/>
</dbReference>
<evidence type="ECO:0000256" key="6">
    <source>
        <dbReference type="ARBA" id="ARBA00023004"/>
    </source>
</evidence>
<evidence type="ECO:0000256" key="9">
    <source>
        <dbReference type="HAMAP-Rule" id="MF_03115"/>
    </source>
</evidence>
<keyword evidence="3 9" id="KW-0004">4Fe-4S</keyword>
<keyword evidence="8 9" id="KW-0496">Mitochondrion</keyword>
<comment type="domain">
    <text evidence="9">The twin Cx2C motifs are involved in the recognition by the mitochondrial MIA40-ERV1 disulfide relay system. The formation of 2 disulfide bonds in the Cx2C motifs through dithiol/disulfide exchange reactions effectively traps the protein in the mitochondrial intermembrane space.</text>
</comment>
<name>A0A7S0VEI6_9CHLO</name>
<evidence type="ECO:0000256" key="4">
    <source>
        <dbReference type="ARBA" id="ARBA00022490"/>
    </source>
</evidence>
<dbReference type="EMBL" id="HBFM01026852">
    <property type="protein sequence ID" value="CAD8784701.1"/>
    <property type="molecule type" value="Transcribed_RNA"/>
</dbReference>
<feature type="region of interest" description="Fe-S binding site B" evidence="9">
    <location>
        <begin position="211"/>
        <end position="225"/>
    </location>
</feature>
<comment type="caution">
    <text evidence="9">Lacks conserved residue(s) required for the propagation of feature annotation.</text>
</comment>
<dbReference type="InterPro" id="IPR046408">
    <property type="entry name" value="CIAPIN1"/>
</dbReference>
<keyword evidence="4 9" id="KW-0963">Cytoplasm</keyword>
<feature type="domain" description="Anamorsin C-terminal" evidence="10">
    <location>
        <begin position="204"/>
        <end position="241"/>
    </location>
</feature>
<keyword evidence="7 9" id="KW-0411">Iron-sulfur</keyword>
<dbReference type="GO" id="GO:0016226">
    <property type="term" value="P:iron-sulfur cluster assembly"/>
    <property type="evidence" value="ECO:0007669"/>
    <property type="project" value="UniProtKB-UniRule"/>
</dbReference>
<dbReference type="GO" id="GO:0009055">
    <property type="term" value="F:electron transfer activity"/>
    <property type="evidence" value="ECO:0007669"/>
    <property type="project" value="UniProtKB-UniRule"/>
</dbReference>
<comment type="domain">
    <text evidence="9">The N-terminal domain has structural similarity with S-adenosyl-L-methionine-dependent methyltransferases, but does not bind S-adenosyl-L-methionine. It is required for correct assembly of the 2 Fe-S clusters.</text>
</comment>
<comment type="similarity">
    <text evidence="2 9">Belongs to the anamorsin family.</text>
</comment>
<dbReference type="PANTHER" id="PTHR13273:SF14">
    <property type="entry name" value="ANAMORSIN"/>
    <property type="match status" value="1"/>
</dbReference>
<dbReference type="PANTHER" id="PTHR13273">
    <property type="entry name" value="ANAMORSIN"/>
    <property type="match status" value="1"/>
</dbReference>
<comment type="subcellular location">
    <subcellularLocation>
        <location evidence="9">Cytoplasm</location>
    </subcellularLocation>
    <subcellularLocation>
        <location evidence="9">Mitochondrion intermembrane space</location>
    </subcellularLocation>
</comment>
<evidence type="ECO:0000256" key="3">
    <source>
        <dbReference type="ARBA" id="ARBA00022485"/>
    </source>
</evidence>
<comment type="cofactor">
    <cofactor evidence="9">
        <name>[2Fe-2S] cluster</name>
        <dbReference type="ChEBI" id="CHEBI:190135"/>
    </cofactor>
</comment>
<keyword evidence="5 9" id="KW-0479">Metal-binding</keyword>
<evidence type="ECO:0000256" key="8">
    <source>
        <dbReference type="ARBA" id="ARBA00023128"/>
    </source>
</evidence>
<feature type="binding site" evidence="9">
    <location>
        <position position="211"/>
    </location>
    <ligand>
        <name>[4Fe-4S] cluster</name>
        <dbReference type="ChEBI" id="CHEBI:49883"/>
    </ligand>
</feature>
<gene>
    <name evidence="11" type="ORF">PPAR00522_LOCUS17367</name>
</gene>
<feature type="binding site" evidence="9">
    <location>
        <position position="185"/>
    </location>
    <ligand>
        <name>[2Fe-2S] cluster</name>
        <dbReference type="ChEBI" id="CHEBI:190135"/>
    </ligand>
</feature>
<evidence type="ECO:0000256" key="2">
    <source>
        <dbReference type="ARBA" id="ARBA00008169"/>
    </source>
</evidence>
<feature type="binding site" evidence="9">
    <location>
        <position position="180"/>
    </location>
    <ligand>
        <name>[2Fe-2S] cluster</name>
        <dbReference type="ChEBI" id="CHEBI:190135"/>
    </ligand>
</feature>
<feature type="binding site" evidence="9">
    <location>
        <position position="170"/>
    </location>
    <ligand>
        <name>[2Fe-2S] cluster</name>
        <dbReference type="ChEBI" id="CHEBI:190135"/>
    </ligand>
</feature>
<evidence type="ECO:0000256" key="1">
    <source>
        <dbReference type="ARBA" id="ARBA00001966"/>
    </source>
</evidence>
<dbReference type="GO" id="GO:0051539">
    <property type="term" value="F:4 iron, 4 sulfur cluster binding"/>
    <property type="evidence" value="ECO:0007669"/>
    <property type="project" value="UniProtKB-KW"/>
</dbReference>
<dbReference type="GO" id="GO:0051537">
    <property type="term" value="F:2 iron, 2 sulfur cluster binding"/>
    <property type="evidence" value="ECO:0007669"/>
    <property type="project" value="UniProtKB-UniRule"/>
</dbReference>
<dbReference type="HAMAP" id="MF_03115">
    <property type="entry name" value="Anamorsin"/>
    <property type="match status" value="1"/>
</dbReference>
<organism evidence="11">
    <name type="scientific">Polytomella parva</name>
    <dbReference type="NCBI Taxonomy" id="51329"/>
    <lineage>
        <taxon>Eukaryota</taxon>
        <taxon>Viridiplantae</taxon>
        <taxon>Chlorophyta</taxon>
        <taxon>core chlorophytes</taxon>
        <taxon>Chlorophyceae</taxon>
        <taxon>CS clade</taxon>
        <taxon>Chlamydomonadales</taxon>
        <taxon>Chlamydomonadaceae</taxon>
        <taxon>Polytomella</taxon>
    </lineage>
</organism>
<feature type="binding site" evidence="9">
    <location>
        <position position="214"/>
    </location>
    <ligand>
        <name>[4Fe-4S] cluster</name>
        <dbReference type="ChEBI" id="CHEBI:49883"/>
    </ligand>
</feature>
<keyword evidence="6 9" id="KW-0408">Iron</keyword>
<evidence type="ECO:0000256" key="5">
    <source>
        <dbReference type="ARBA" id="ARBA00022723"/>
    </source>
</evidence>